<evidence type="ECO:0000313" key="2">
    <source>
        <dbReference type="Proteomes" id="UP000799755"/>
    </source>
</evidence>
<evidence type="ECO:0000313" key="1">
    <source>
        <dbReference type="EMBL" id="KAF2470264.1"/>
    </source>
</evidence>
<dbReference type="EMBL" id="MU003508">
    <property type="protein sequence ID" value="KAF2470264.1"/>
    <property type="molecule type" value="Genomic_DNA"/>
</dbReference>
<keyword evidence="2" id="KW-1185">Reference proteome</keyword>
<gene>
    <name evidence="1" type="ORF">BDR25DRAFT_393827</name>
</gene>
<accession>A0ACB6QTD7</accession>
<dbReference type="Proteomes" id="UP000799755">
    <property type="component" value="Unassembled WGS sequence"/>
</dbReference>
<protein>
    <submittedName>
        <fullName evidence="1">Uncharacterized protein</fullName>
    </submittedName>
</protein>
<organism evidence="1 2">
    <name type="scientific">Lindgomyces ingoldianus</name>
    <dbReference type="NCBI Taxonomy" id="673940"/>
    <lineage>
        <taxon>Eukaryota</taxon>
        <taxon>Fungi</taxon>
        <taxon>Dikarya</taxon>
        <taxon>Ascomycota</taxon>
        <taxon>Pezizomycotina</taxon>
        <taxon>Dothideomycetes</taxon>
        <taxon>Pleosporomycetidae</taxon>
        <taxon>Pleosporales</taxon>
        <taxon>Lindgomycetaceae</taxon>
        <taxon>Lindgomyces</taxon>
    </lineage>
</organism>
<comment type="caution">
    <text evidence="1">The sequence shown here is derived from an EMBL/GenBank/DDBJ whole genome shotgun (WGS) entry which is preliminary data.</text>
</comment>
<reference evidence="1" key="1">
    <citation type="journal article" date="2020" name="Stud. Mycol.">
        <title>101 Dothideomycetes genomes: a test case for predicting lifestyles and emergence of pathogens.</title>
        <authorList>
            <person name="Haridas S."/>
            <person name="Albert R."/>
            <person name="Binder M."/>
            <person name="Bloem J."/>
            <person name="Labutti K."/>
            <person name="Salamov A."/>
            <person name="Andreopoulos B."/>
            <person name="Baker S."/>
            <person name="Barry K."/>
            <person name="Bills G."/>
            <person name="Bluhm B."/>
            <person name="Cannon C."/>
            <person name="Castanera R."/>
            <person name="Culley D."/>
            <person name="Daum C."/>
            <person name="Ezra D."/>
            <person name="Gonzalez J."/>
            <person name="Henrissat B."/>
            <person name="Kuo A."/>
            <person name="Liang C."/>
            <person name="Lipzen A."/>
            <person name="Lutzoni F."/>
            <person name="Magnuson J."/>
            <person name="Mondo S."/>
            <person name="Nolan M."/>
            <person name="Ohm R."/>
            <person name="Pangilinan J."/>
            <person name="Park H.-J."/>
            <person name="Ramirez L."/>
            <person name="Alfaro M."/>
            <person name="Sun H."/>
            <person name="Tritt A."/>
            <person name="Yoshinaga Y."/>
            <person name="Zwiers L.-H."/>
            <person name="Turgeon B."/>
            <person name="Goodwin S."/>
            <person name="Spatafora J."/>
            <person name="Crous P."/>
            <person name="Grigoriev I."/>
        </authorList>
    </citation>
    <scope>NUCLEOTIDE SEQUENCE</scope>
    <source>
        <strain evidence="1">ATCC 200398</strain>
    </source>
</reference>
<proteinExistence type="predicted"/>
<name>A0ACB6QTD7_9PLEO</name>
<sequence>MLVSGWCCWRRLIGDAALGPERVKQMGRWCCWRSREGEADGAVVLLAVQLIGRMPAASGLLISDQYNRAPSSLPLYGTGLFKRRWGTWPNQDFAVVVGESSTQADRSFNPDIMSPSSGRNGHCLYYRMELGKHGRVGGEGFSREKSLRSAKALARSLNP</sequence>